<keyword evidence="2" id="KW-0067">ATP-binding</keyword>
<proteinExistence type="predicted"/>
<evidence type="ECO:0000313" key="2">
    <source>
        <dbReference type="EMBL" id="MBO1511539.1"/>
    </source>
</evidence>
<dbReference type="InterPro" id="IPR006935">
    <property type="entry name" value="Helicase/UvrB_N"/>
</dbReference>
<reference evidence="2 3" key="1">
    <citation type="submission" date="2021-03" db="EMBL/GenBank/DDBJ databases">
        <title>Whole genome sequence of Metabacillus bambusae BG109.</title>
        <authorList>
            <person name="Jeong J.W."/>
        </authorList>
    </citation>
    <scope>NUCLEOTIDE SEQUENCE [LARGE SCALE GENOMIC DNA]</scope>
    <source>
        <strain evidence="2 3">BG109</strain>
    </source>
</reference>
<dbReference type="GO" id="GO:0004386">
    <property type="term" value="F:helicase activity"/>
    <property type="evidence" value="ECO:0007669"/>
    <property type="project" value="UniProtKB-KW"/>
</dbReference>
<comment type="caution">
    <text evidence="2">The sequence shown here is derived from an EMBL/GenBank/DDBJ whole genome shotgun (WGS) entry which is preliminary data.</text>
</comment>
<dbReference type="SUPFAM" id="SSF52540">
    <property type="entry name" value="P-loop containing nucleoside triphosphate hydrolases"/>
    <property type="match status" value="2"/>
</dbReference>
<dbReference type="PANTHER" id="PTHR47396:SF1">
    <property type="entry name" value="ATP-DEPENDENT HELICASE IRC3-RELATED"/>
    <property type="match status" value="1"/>
</dbReference>
<name>A0ABS3N095_9BACI</name>
<evidence type="ECO:0000313" key="3">
    <source>
        <dbReference type="Proteomes" id="UP000663981"/>
    </source>
</evidence>
<keyword evidence="2" id="KW-0378">Hydrolase</keyword>
<accession>A0ABS3N095</accession>
<evidence type="ECO:0000259" key="1">
    <source>
        <dbReference type="Pfam" id="PF04851"/>
    </source>
</evidence>
<keyword evidence="2" id="KW-0347">Helicase</keyword>
<dbReference type="Pfam" id="PF04851">
    <property type="entry name" value="ResIII"/>
    <property type="match status" value="1"/>
</dbReference>
<dbReference type="PANTHER" id="PTHR47396">
    <property type="entry name" value="TYPE I RESTRICTION ENZYME ECOKI R PROTEIN"/>
    <property type="match status" value="1"/>
</dbReference>
<feature type="domain" description="Helicase/UvrB N-terminal" evidence="1">
    <location>
        <begin position="3"/>
        <end position="172"/>
    </location>
</feature>
<keyword evidence="2" id="KW-0547">Nucleotide-binding</keyword>
<dbReference type="Proteomes" id="UP000663981">
    <property type="component" value="Unassembled WGS sequence"/>
</dbReference>
<dbReference type="Gene3D" id="3.40.50.300">
    <property type="entry name" value="P-loop containing nucleotide triphosphate hydrolases"/>
    <property type="match status" value="2"/>
</dbReference>
<dbReference type="InterPro" id="IPR027417">
    <property type="entry name" value="P-loop_NTPase"/>
</dbReference>
<gene>
    <name evidence="2" type="ORF">I7822_07645</name>
</gene>
<protein>
    <submittedName>
        <fullName evidence="2">DEAD/DEAH box helicase family protein</fullName>
    </submittedName>
</protein>
<organism evidence="2 3">
    <name type="scientific">Metabacillus bambusae</name>
    <dbReference type="NCBI Taxonomy" id="2795218"/>
    <lineage>
        <taxon>Bacteria</taxon>
        <taxon>Bacillati</taxon>
        <taxon>Bacillota</taxon>
        <taxon>Bacilli</taxon>
        <taxon>Bacillales</taxon>
        <taxon>Bacillaceae</taxon>
        <taxon>Metabacillus</taxon>
    </lineage>
</organism>
<keyword evidence="3" id="KW-1185">Reference proteome</keyword>
<dbReference type="RefSeq" id="WP_207976628.1">
    <property type="nucleotide sequence ID" value="NZ_JAGDEL010000004.1"/>
</dbReference>
<dbReference type="InterPro" id="IPR050742">
    <property type="entry name" value="Helicase_Restrict-Modif_Enz"/>
</dbReference>
<dbReference type="EMBL" id="JAGDEL010000004">
    <property type="protein sequence ID" value="MBO1511539.1"/>
    <property type="molecule type" value="Genomic_DNA"/>
</dbReference>
<sequence>MFQLAEFQLKAIGSLMESLNESNKEVIFKSPTGSGKTIILTHFMDECGKGHFGNVFIWLTPGKGDLEEQSKAKMDKYIHNSSTKLLSDVMTDGFEENDACFINWEKLTKKGNNALKESEKLNFQEHIINAHNKGLEFIIIVDESHQNDTVRASDIIELFKPKKIIRTSATPKNYANATLIEVPEEDVIAEGLIKKMLVINEGFGQAIEVESPISYLLDRALDKQNELKLAYEERKSIANPLIVVQLPNNSDVMQDEVERYLATKDVTYENGLLAVWLSDKKQNLEEIEELNATPIVIIIKQAIATGWDCPRAQILVKLRENTGETFEIQTIGRIRRMPELKHYENDLLDSCYLYTFDEKFTEGVKLHLGKGALEAIKLFLKKEHREITLTSEQKSVIGLSKDATLSLKTMVLYYEKEYGTSTRTVENETRMKTKGYIFSDKVVKKTFTGEVHTLTMQEFENLKSVDMVEPLNTHRHGREYHNRVSTLGVKLSLPYEQMNTIIRRLFDKNVRYDQKVLRLDTREVYAFVINNFNKLKEDFRLAMSSPTYQTILPLPVIAKKEFRIPQEFLFTYNAKNRVQREYESNVYKGYLSSAEVRSDSEKSFEKYCNESDNIDWIYKNGDKGNEYLSIVYQDNSGTHRSFYPDYILSKGGQIWIIETKGGFNRSGASEDIDKFSPKKFEVLKRYLNKYNLKGGFVRKDKSNNELFICMNNYNDDISSDEWQLLEDVL</sequence>